<protein>
    <submittedName>
        <fullName evidence="2">Uncharacterized protein</fullName>
    </submittedName>
</protein>
<dbReference type="AlphaFoldDB" id="A0A6A5RNN0"/>
<organism evidence="2 3">
    <name type="scientific">Didymella exigua CBS 183.55</name>
    <dbReference type="NCBI Taxonomy" id="1150837"/>
    <lineage>
        <taxon>Eukaryota</taxon>
        <taxon>Fungi</taxon>
        <taxon>Dikarya</taxon>
        <taxon>Ascomycota</taxon>
        <taxon>Pezizomycotina</taxon>
        <taxon>Dothideomycetes</taxon>
        <taxon>Pleosporomycetidae</taxon>
        <taxon>Pleosporales</taxon>
        <taxon>Pleosporineae</taxon>
        <taxon>Didymellaceae</taxon>
        <taxon>Didymella</taxon>
    </lineage>
</organism>
<keyword evidence="1" id="KW-1133">Transmembrane helix</keyword>
<dbReference type="RefSeq" id="XP_033448882.1">
    <property type="nucleotide sequence ID" value="XM_033587576.1"/>
</dbReference>
<sequence>MTCVYVPDERCQNTDYTRTPPLALRYYTIKSSAARTIQTLASHANIQQQQRIGTLSQQQQRVGTLSRQQSSRRHGFSFISTCHFAFYMLSIVSSTSVRLREP</sequence>
<reference evidence="2" key="1">
    <citation type="journal article" date="2020" name="Stud. Mycol.">
        <title>101 Dothideomycetes genomes: a test case for predicting lifestyles and emergence of pathogens.</title>
        <authorList>
            <person name="Haridas S."/>
            <person name="Albert R."/>
            <person name="Binder M."/>
            <person name="Bloem J."/>
            <person name="Labutti K."/>
            <person name="Salamov A."/>
            <person name="Andreopoulos B."/>
            <person name="Baker S."/>
            <person name="Barry K."/>
            <person name="Bills G."/>
            <person name="Bluhm B."/>
            <person name="Cannon C."/>
            <person name="Castanera R."/>
            <person name="Culley D."/>
            <person name="Daum C."/>
            <person name="Ezra D."/>
            <person name="Gonzalez J."/>
            <person name="Henrissat B."/>
            <person name="Kuo A."/>
            <person name="Liang C."/>
            <person name="Lipzen A."/>
            <person name="Lutzoni F."/>
            <person name="Magnuson J."/>
            <person name="Mondo S."/>
            <person name="Nolan M."/>
            <person name="Ohm R."/>
            <person name="Pangilinan J."/>
            <person name="Park H.-J."/>
            <person name="Ramirez L."/>
            <person name="Alfaro M."/>
            <person name="Sun H."/>
            <person name="Tritt A."/>
            <person name="Yoshinaga Y."/>
            <person name="Zwiers L.-H."/>
            <person name="Turgeon B."/>
            <person name="Goodwin S."/>
            <person name="Spatafora J."/>
            <person name="Crous P."/>
            <person name="Grigoriev I."/>
        </authorList>
    </citation>
    <scope>NUCLEOTIDE SEQUENCE</scope>
    <source>
        <strain evidence="2">CBS 183.55</strain>
    </source>
</reference>
<proteinExistence type="predicted"/>
<keyword evidence="1" id="KW-0812">Transmembrane</keyword>
<feature type="transmembrane region" description="Helical" evidence="1">
    <location>
        <begin position="76"/>
        <end position="97"/>
    </location>
</feature>
<gene>
    <name evidence="2" type="ORF">M421DRAFT_151250</name>
</gene>
<evidence type="ECO:0000313" key="2">
    <source>
        <dbReference type="EMBL" id="KAF1928634.1"/>
    </source>
</evidence>
<keyword evidence="1" id="KW-0472">Membrane</keyword>
<name>A0A6A5RNN0_9PLEO</name>
<dbReference type="GeneID" id="54345222"/>
<evidence type="ECO:0000256" key="1">
    <source>
        <dbReference type="SAM" id="Phobius"/>
    </source>
</evidence>
<accession>A0A6A5RNN0</accession>
<dbReference type="Proteomes" id="UP000800082">
    <property type="component" value="Unassembled WGS sequence"/>
</dbReference>
<dbReference type="EMBL" id="ML978968">
    <property type="protein sequence ID" value="KAF1928634.1"/>
    <property type="molecule type" value="Genomic_DNA"/>
</dbReference>
<keyword evidence="3" id="KW-1185">Reference proteome</keyword>
<evidence type="ECO:0000313" key="3">
    <source>
        <dbReference type="Proteomes" id="UP000800082"/>
    </source>
</evidence>